<accession>A0ABW5N6Q6</accession>
<gene>
    <name evidence="1" type="ORF">ACFSTE_10440</name>
</gene>
<organism evidence="1 2">
    <name type="scientific">Aquimarina hainanensis</name>
    <dbReference type="NCBI Taxonomy" id="1578017"/>
    <lineage>
        <taxon>Bacteria</taxon>
        <taxon>Pseudomonadati</taxon>
        <taxon>Bacteroidota</taxon>
        <taxon>Flavobacteriia</taxon>
        <taxon>Flavobacteriales</taxon>
        <taxon>Flavobacteriaceae</taxon>
        <taxon>Aquimarina</taxon>
    </lineage>
</organism>
<comment type="caution">
    <text evidence="1">The sequence shown here is derived from an EMBL/GenBank/DDBJ whole genome shotgun (WGS) entry which is preliminary data.</text>
</comment>
<dbReference type="EMBL" id="JBHULX010000017">
    <property type="protein sequence ID" value="MFD2591242.1"/>
    <property type="molecule type" value="Genomic_DNA"/>
</dbReference>
<proteinExistence type="predicted"/>
<evidence type="ECO:0000313" key="1">
    <source>
        <dbReference type="EMBL" id="MFD2591242.1"/>
    </source>
</evidence>
<name>A0ABW5N6Q6_9FLAO</name>
<dbReference type="RefSeq" id="WP_176029234.1">
    <property type="nucleotide sequence ID" value="NZ_JBHSJV010000001.1"/>
</dbReference>
<reference evidence="2" key="1">
    <citation type="journal article" date="2019" name="Int. J. Syst. Evol. Microbiol.">
        <title>The Global Catalogue of Microorganisms (GCM) 10K type strain sequencing project: providing services to taxonomists for standard genome sequencing and annotation.</title>
        <authorList>
            <consortium name="The Broad Institute Genomics Platform"/>
            <consortium name="The Broad Institute Genome Sequencing Center for Infectious Disease"/>
            <person name="Wu L."/>
            <person name="Ma J."/>
        </authorList>
    </citation>
    <scope>NUCLEOTIDE SEQUENCE [LARGE SCALE GENOMIC DNA]</scope>
    <source>
        <strain evidence="2">KCTC 42423</strain>
    </source>
</reference>
<protein>
    <submittedName>
        <fullName evidence="1">Uncharacterized protein</fullName>
    </submittedName>
</protein>
<dbReference type="Proteomes" id="UP001597459">
    <property type="component" value="Unassembled WGS sequence"/>
</dbReference>
<sequence length="299" mass="34423">MKTSIELQQANIQLRTILRGTIKRSLNNSLENQREVDLTRKKLKGSLRAAHSHALFQIQTTYKNLFYSKRDLSNYISSYFTNTVDKEIQWFFNNKTKKNQSSVSKPEDDYRLNKDGSIELIKTTNDNFDRLLDSESVQIGTVNKGFLSDGLNIRNKGLYLDVLNKKDFHSYINLISDLSIAVDKEIGGFIFDDYKNFDNIYITPYKENKFNSAPSLVSFINNGKNFINRNIYKIGYNFERANSWFHTHPGIIHAGYGNARPSQGDINFTKKVGVPGVILGGWNDLGFIRKNGKYDIWKN</sequence>
<evidence type="ECO:0000313" key="2">
    <source>
        <dbReference type="Proteomes" id="UP001597459"/>
    </source>
</evidence>
<keyword evidence="2" id="KW-1185">Reference proteome</keyword>